<organism evidence="1 2">
    <name type="scientific">Algoriphagus halophytocola</name>
    <dbReference type="NCBI Taxonomy" id="2991499"/>
    <lineage>
        <taxon>Bacteria</taxon>
        <taxon>Pseudomonadati</taxon>
        <taxon>Bacteroidota</taxon>
        <taxon>Cytophagia</taxon>
        <taxon>Cytophagales</taxon>
        <taxon>Cyclobacteriaceae</taxon>
        <taxon>Algoriphagus</taxon>
    </lineage>
</organism>
<accession>A0ABY6MIS3</accession>
<evidence type="ECO:0000313" key="2">
    <source>
        <dbReference type="Proteomes" id="UP001163156"/>
    </source>
</evidence>
<protein>
    <submittedName>
        <fullName evidence="1">Uncharacterized protein</fullName>
    </submittedName>
</protein>
<reference evidence="1" key="1">
    <citation type="submission" date="2022-10" db="EMBL/GenBank/DDBJ databases">
        <title>Algoriphagus sp. a novel bacteria isolate from halophytes salicornia europaea.</title>
        <authorList>
            <person name="Peng Y."/>
            <person name="Jiang L."/>
            <person name="Lee J."/>
        </authorList>
    </citation>
    <scope>NUCLEOTIDE SEQUENCE</scope>
    <source>
        <strain evidence="1">TR-M5</strain>
    </source>
</reference>
<gene>
    <name evidence="1" type="ORF">OM944_04170</name>
</gene>
<sequence length="49" mass="5460">MDIRNDASNYYLFAQLVRRLKTPAVAGQAEVASILKFSIPYFTLGSLLP</sequence>
<keyword evidence="2" id="KW-1185">Reference proteome</keyword>
<dbReference type="RefSeq" id="WP_264810267.1">
    <property type="nucleotide sequence ID" value="NZ_CP110226.1"/>
</dbReference>
<dbReference type="EMBL" id="CP110226">
    <property type="protein sequence ID" value="UZD23690.1"/>
    <property type="molecule type" value="Genomic_DNA"/>
</dbReference>
<name>A0ABY6MIS3_9BACT</name>
<evidence type="ECO:0000313" key="1">
    <source>
        <dbReference type="EMBL" id="UZD23690.1"/>
    </source>
</evidence>
<dbReference type="Proteomes" id="UP001163156">
    <property type="component" value="Chromosome"/>
</dbReference>
<proteinExistence type="predicted"/>